<reference evidence="7 8" key="1">
    <citation type="submission" date="2018-04" db="EMBL/GenBank/DDBJ databases">
        <title>The genome of golden apple snail Pomacea canaliculata provides insight into stress tolerance and invasive adaptation.</title>
        <authorList>
            <person name="Liu C."/>
            <person name="Liu B."/>
            <person name="Ren Y."/>
            <person name="Zhang Y."/>
            <person name="Wang H."/>
            <person name="Li S."/>
            <person name="Jiang F."/>
            <person name="Yin L."/>
            <person name="Zhang G."/>
            <person name="Qian W."/>
            <person name="Fan W."/>
        </authorList>
    </citation>
    <scope>NUCLEOTIDE SEQUENCE [LARGE SCALE GENOMIC DNA]</scope>
    <source>
        <strain evidence="7">SZHN2017</strain>
        <tissue evidence="7">Muscle</tissue>
    </source>
</reference>
<comment type="caution">
    <text evidence="7">The sequence shown here is derived from an EMBL/GenBank/DDBJ whole genome shotgun (WGS) entry which is preliminary data.</text>
</comment>
<proteinExistence type="predicted"/>
<dbReference type="PRINTS" id="PR00237">
    <property type="entry name" value="GPCRRHODOPSN"/>
</dbReference>
<dbReference type="PANTHER" id="PTHR46273:SF4">
    <property type="entry name" value="AT19640P"/>
    <property type="match status" value="1"/>
</dbReference>
<evidence type="ECO:0000256" key="2">
    <source>
        <dbReference type="ARBA" id="ARBA00022692"/>
    </source>
</evidence>
<evidence type="ECO:0000256" key="1">
    <source>
        <dbReference type="ARBA" id="ARBA00004370"/>
    </source>
</evidence>
<dbReference type="InterPro" id="IPR053219">
    <property type="entry name" value="GPCR_Dmsr-1"/>
</dbReference>
<dbReference type="STRING" id="400727.A0A2T7PUD7"/>
<dbReference type="Gene3D" id="1.20.1070.10">
    <property type="entry name" value="Rhodopsin 7-helix transmembrane proteins"/>
    <property type="match status" value="1"/>
</dbReference>
<dbReference type="GO" id="GO:0008528">
    <property type="term" value="F:G protein-coupled peptide receptor activity"/>
    <property type="evidence" value="ECO:0007669"/>
    <property type="project" value="InterPro"/>
</dbReference>
<feature type="transmembrane region" description="Helical" evidence="5">
    <location>
        <begin position="384"/>
        <end position="400"/>
    </location>
</feature>
<feature type="transmembrane region" description="Helical" evidence="5">
    <location>
        <begin position="283"/>
        <end position="306"/>
    </location>
</feature>
<keyword evidence="2 5" id="KW-0812">Transmembrane</keyword>
<dbReference type="AlphaFoldDB" id="A0A2T7PUD7"/>
<dbReference type="OrthoDB" id="5864054at2759"/>
<dbReference type="PROSITE" id="PS50262">
    <property type="entry name" value="G_PROTEIN_RECEP_F1_2"/>
    <property type="match status" value="1"/>
</dbReference>
<sequence length="438" mass="48998">MIDLHKPEVHFRLGPNMRRLVVITTHPAVSSHRGDKDGEDEGPYELNMAEMKVTALTGFSALPNVSESDWFTPALLSTAAPTVGKPNMGNATIHQTPSDLEEFCAWYRTIHGVAAPIICALGIVANCLNIVVLTRKNMVSPTNVLLTGLAISDGLTMAAYFPYAILNYHIYLRDSPLANAKYIMFFAIFSVIVHSISIWLTVSLAVFRYIFIRYPRRGAKLCSIQRANITIAVVCVIVTAVCIPNSVSYYLVENRMEGSNTSLWGIDVRGDAPGYIFLQSFNLWIQAILVKLLPCFLLAILSILLIKQMKDAERRRKKLLNKNGKTDDESKRHRKTNRTTRMLVAVVVLFFVTETPQGVLQLLGGVVDGFFHHVYVPLGDMMDTLALINNGINFVLYCTMSKQFRDTFIRIFLCDLNADNSKRSALLMSTQPTRDTEV</sequence>
<dbReference type="GO" id="GO:0005886">
    <property type="term" value="C:plasma membrane"/>
    <property type="evidence" value="ECO:0007669"/>
    <property type="project" value="TreeGrafter"/>
</dbReference>
<evidence type="ECO:0000313" key="7">
    <source>
        <dbReference type="EMBL" id="PVD37028.1"/>
    </source>
</evidence>
<organism evidence="7 8">
    <name type="scientific">Pomacea canaliculata</name>
    <name type="common">Golden apple snail</name>
    <dbReference type="NCBI Taxonomy" id="400727"/>
    <lineage>
        <taxon>Eukaryota</taxon>
        <taxon>Metazoa</taxon>
        <taxon>Spiralia</taxon>
        <taxon>Lophotrochozoa</taxon>
        <taxon>Mollusca</taxon>
        <taxon>Gastropoda</taxon>
        <taxon>Caenogastropoda</taxon>
        <taxon>Architaenioglossa</taxon>
        <taxon>Ampullarioidea</taxon>
        <taxon>Ampullariidae</taxon>
        <taxon>Pomacea</taxon>
    </lineage>
</organism>
<evidence type="ECO:0000256" key="4">
    <source>
        <dbReference type="ARBA" id="ARBA00023136"/>
    </source>
</evidence>
<dbReference type="InterPro" id="IPR019427">
    <property type="entry name" value="7TM_GPCR_serpentine_rcpt_Srw"/>
</dbReference>
<keyword evidence="3 5" id="KW-1133">Transmembrane helix</keyword>
<feature type="transmembrane region" description="Helical" evidence="5">
    <location>
        <begin position="144"/>
        <end position="163"/>
    </location>
</feature>
<protein>
    <recommendedName>
        <fullName evidence="6">G-protein coupled receptors family 1 profile domain-containing protein</fullName>
    </recommendedName>
</protein>
<evidence type="ECO:0000256" key="5">
    <source>
        <dbReference type="SAM" id="Phobius"/>
    </source>
</evidence>
<evidence type="ECO:0000256" key="3">
    <source>
        <dbReference type="ARBA" id="ARBA00022989"/>
    </source>
</evidence>
<dbReference type="SUPFAM" id="SSF81321">
    <property type="entry name" value="Family A G protein-coupled receptor-like"/>
    <property type="match status" value="1"/>
</dbReference>
<feature type="transmembrane region" description="Helical" evidence="5">
    <location>
        <begin position="228"/>
        <end position="252"/>
    </location>
</feature>
<evidence type="ECO:0000259" key="6">
    <source>
        <dbReference type="PROSITE" id="PS50262"/>
    </source>
</evidence>
<feature type="transmembrane region" description="Helical" evidence="5">
    <location>
        <begin position="342"/>
        <end position="364"/>
    </location>
</feature>
<feature type="transmembrane region" description="Helical" evidence="5">
    <location>
        <begin position="183"/>
        <end position="207"/>
    </location>
</feature>
<keyword evidence="4 5" id="KW-0472">Membrane</keyword>
<dbReference type="Proteomes" id="UP000245119">
    <property type="component" value="Linkage Group LG2"/>
</dbReference>
<accession>A0A2T7PUD7</accession>
<feature type="domain" description="G-protein coupled receptors family 1 profile" evidence="6">
    <location>
        <begin position="125"/>
        <end position="397"/>
    </location>
</feature>
<dbReference type="InterPro" id="IPR000276">
    <property type="entry name" value="GPCR_Rhodpsn"/>
</dbReference>
<dbReference type="CDD" id="cd14978">
    <property type="entry name" value="7tmA_FMRFamide_R-like"/>
    <property type="match status" value="1"/>
</dbReference>
<gene>
    <name evidence="7" type="ORF">C0Q70_04021</name>
</gene>
<keyword evidence="8" id="KW-1185">Reference proteome</keyword>
<feature type="transmembrane region" description="Helical" evidence="5">
    <location>
        <begin position="113"/>
        <end position="132"/>
    </location>
</feature>
<dbReference type="PANTHER" id="PTHR46273">
    <property type="entry name" value="MYOSUPPRESSIN RECEPTOR 1, ISOFORM B-RELATED"/>
    <property type="match status" value="1"/>
</dbReference>
<evidence type="ECO:0000313" key="8">
    <source>
        <dbReference type="Proteomes" id="UP000245119"/>
    </source>
</evidence>
<dbReference type="EMBL" id="PZQS01000002">
    <property type="protein sequence ID" value="PVD37028.1"/>
    <property type="molecule type" value="Genomic_DNA"/>
</dbReference>
<dbReference type="InterPro" id="IPR017452">
    <property type="entry name" value="GPCR_Rhodpsn_7TM"/>
</dbReference>
<comment type="subcellular location">
    <subcellularLocation>
        <location evidence="1">Membrane</location>
    </subcellularLocation>
</comment>
<name>A0A2T7PUD7_POMCA</name>
<dbReference type="Pfam" id="PF10324">
    <property type="entry name" value="7TM_GPCR_Srw"/>
    <property type="match status" value="1"/>
</dbReference>